<evidence type="ECO:0000256" key="7">
    <source>
        <dbReference type="ARBA" id="ARBA00048809"/>
    </source>
</evidence>
<dbReference type="Gene3D" id="1.20.930.60">
    <property type="match status" value="1"/>
</dbReference>
<evidence type="ECO:0000256" key="3">
    <source>
        <dbReference type="ARBA" id="ARBA00009519"/>
    </source>
</evidence>
<evidence type="ECO:0000256" key="1">
    <source>
        <dbReference type="ARBA" id="ARBA00001326"/>
    </source>
</evidence>
<proteinExistence type="inferred from homology"/>
<dbReference type="EMBL" id="WHPN01000373">
    <property type="protein sequence ID" value="KAF4406350.1"/>
    <property type="molecule type" value="Genomic_DNA"/>
</dbReference>
<dbReference type="InterPro" id="IPR002791">
    <property type="entry name" value="ARMT1-like_metal-bd"/>
</dbReference>
<evidence type="ECO:0000313" key="10">
    <source>
        <dbReference type="EMBL" id="KAF4406350.1"/>
    </source>
</evidence>
<accession>A0ABQ7FC44</accession>
<protein>
    <submittedName>
        <fullName evidence="10">Protein-glutamate O-methyltransferase family protein</fullName>
    </submittedName>
</protein>
<comment type="catalytic activity">
    <reaction evidence="1">
        <text>beta-D-fructose 1-phosphate + H2O = D-fructose + phosphate</text>
        <dbReference type="Rhea" id="RHEA:35603"/>
        <dbReference type="ChEBI" id="CHEBI:15377"/>
        <dbReference type="ChEBI" id="CHEBI:37721"/>
        <dbReference type="ChEBI" id="CHEBI:43474"/>
        <dbReference type="ChEBI" id="CHEBI:138881"/>
    </reaction>
</comment>
<keyword evidence="11" id="KW-1185">Reference proteome</keyword>
<dbReference type="PANTHER" id="PTHR12260">
    <property type="entry name" value="DAMAGE-CONTROL PHOSPHATASE ARMT1"/>
    <property type="match status" value="1"/>
</dbReference>
<dbReference type="RefSeq" id="WP_098754181.1">
    <property type="nucleotide sequence ID" value="NZ_WHPN01000373.1"/>
</dbReference>
<keyword evidence="4" id="KW-0479">Metal-binding</keyword>
<dbReference type="Pfam" id="PF01937">
    <property type="entry name" value="ARMT1-like_dom"/>
    <property type="match status" value="1"/>
</dbReference>
<dbReference type="InterPro" id="IPR036075">
    <property type="entry name" value="ARMT-1-like_metal-bd_sf"/>
</dbReference>
<dbReference type="Gene3D" id="3.40.50.10880">
    <property type="entry name" value="Uncharacterised protein PF01937, DUF89, domain 3"/>
    <property type="match status" value="1"/>
</dbReference>
<comment type="cofactor">
    <cofactor evidence="2">
        <name>Mn(2+)</name>
        <dbReference type="ChEBI" id="CHEBI:29035"/>
    </cofactor>
</comment>
<dbReference type="SUPFAM" id="SSF111321">
    <property type="entry name" value="AF1104-like"/>
    <property type="match status" value="1"/>
</dbReference>
<evidence type="ECO:0000256" key="4">
    <source>
        <dbReference type="ARBA" id="ARBA00022723"/>
    </source>
</evidence>
<feature type="region of interest" description="Disordered" evidence="8">
    <location>
        <begin position="144"/>
        <end position="164"/>
    </location>
</feature>
<evidence type="ECO:0000256" key="5">
    <source>
        <dbReference type="ARBA" id="ARBA00022801"/>
    </source>
</evidence>
<dbReference type="Proteomes" id="UP000621266">
    <property type="component" value="Unassembled WGS sequence"/>
</dbReference>
<evidence type="ECO:0000256" key="8">
    <source>
        <dbReference type="SAM" id="MobiDB-lite"/>
    </source>
</evidence>
<keyword evidence="5" id="KW-0378">Hydrolase</keyword>
<keyword evidence="6" id="KW-0464">Manganese</keyword>
<evidence type="ECO:0000256" key="6">
    <source>
        <dbReference type="ARBA" id="ARBA00023211"/>
    </source>
</evidence>
<name>A0ABQ7FC44_9ACTN</name>
<evidence type="ECO:0000256" key="2">
    <source>
        <dbReference type="ARBA" id="ARBA00001936"/>
    </source>
</evidence>
<evidence type="ECO:0000259" key="9">
    <source>
        <dbReference type="Pfam" id="PF01937"/>
    </source>
</evidence>
<reference evidence="10 11" key="1">
    <citation type="submission" date="2019-10" db="EMBL/GenBank/DDBJ databases">
        <title>Streptomyces tenebrisbrunneis sp.nov., an endogenous actinomycete isolated from of Lycium ruthenicum.</title>
        <authorList>
            <person name="Ma L."/>
        </authorList>
    </citation>
    <scope>NUCLEOTIDE SEQUENCE [LARGE SCALE GENOMIC DNA]</scope>
    <source>
        <strain evidence="10 11">TRM 66187</strain>
    </source>
</reference>
<comment type="similarity">
    <text evidence="3">Belongs to the damage-control phosphatase family. Sugar phosphate phosphatase III subfamily.</text>
</comment>
<dbReference type="InterPro" id="IPR039763">
    <property type="entry name" value="ARMT1"/>
</dbReference>
<evidence type="ECO:0000313" key="11">
    <source>
        <dbReference type="Proteomes" id="UP000621266"/>
    </source>
</evidence>
<dbReference type="PANTHER" id="PTHR12260:SF6">
    <property type="entry name" value="DAMAGE-CONTROL PHOSPHATASE ARMT1"/>
    <property type="match status" value="1"/>
</dbReference>
<sequence>MERREPEAADTEAAAPEILGNVPGSFPWGVWHDRHPALVERLLHATPYGPGERQALRDLLAETLDGVIQPLPASARDRELWHGDWDRGHFGKRWTDAPFLWAESYFYRRLREALGYSVPGPWRGIDPFAPMKDAELAGDTVDGELAALDGGSGPGGRSPDELSPDERTDALVLAALWGNRADLGFRITGGEPGAGGAESLVADERPALRELLRAAGERRGRIVLVADNAGRELIPDLLLIDHLLLTGAAAEVALHVKPHPYYVSDATTADVLAGLRRLVAAPGTAGETGRRLWEAMSTGRLAVRAHAFSCAPLTYAAMPGDLRADFGTAALTIFKGDLNYRRLVGDRDWPATIPFAEVTGYFPGPVAALRTLKSDVVTGLGRRVLDTLDAGGAADGAWRTDGSRALVQVRP</sequence>
<comment type="caution">
    <text evidence="10">The sequence shown here is derived from an EMBL/GenBank/DDBJ whole genome shotgun (WGS) entry which is preliminary data.</text>
</comment>
<feature type="domain" description="Damage-control phosphatase ARMT1-like metal-binding" evidence="9">
    <location>
        <begin position="33"/>
        <end position="380"/>
    </location>
</feature>
<organism evidence="10 11">
    <name type="scientific">Streptomyces lycii</name>
    <dbReference type="NCBI Taxonomy" id="2654337"/>
    <lineage>
        <taxon>Bacteria</taxon>
        <taxon>Bacillati</taxon>
        <taxon>Actinomycetota</taxon>
        <taxon>Actinomycetes</taxon>
        <taxon>Kitasatosporales</taxon>
        <taxon>Streptomycetaceae</taxon>
        <taxon>Streptomyces</taxon>
    </lineage>
</organism>
<comment type="catalytic activity">
    <reaction evidence="7">
        <text>beta-D-fructose 6-phosphate = dihydroxyacetone + D-glyceraldehyde 3-phosphate</text>
        <dbReference type="Rhea" id="RHEA:28002"/>
        <dbReference type="ChEBI" id="CHEBI:16016"/>
        <dbReference type="ChEBI" id="CHEBI:57634"/>
        <dbReference type="ChEBI" id="CHEBI:59776"/>
    </reaction>
</comment>
<gene>
    <name evidence="10" type="ORF">GCU69_25580</name>
</gene>